<dbReference type="KEGG" id="ptn:PTRA_a3401"/>
<dbReference type="EMBL" id="CP011034">
    <property type="protein sequence ID" value="ALS34380.1"/>
    <property type="molecule type" value="Genomic_DNA"/>
</dbReference>
<gene>
    <name evidence="2" type="ORF">PTRA_a3401</name>
</gene>
<feature type="chain" id="PRO_5006832898" evidence="1">
    <location>
        <begin position="28"/>
        <end position="103"/>
    </location>
</feature>
<protein>
    <submittedName>
        <fullName evidence="2">Uncharacterized protein</fullName>
    </submittedName>
</protein>
<dbReference type="AlphaFoldDB" id="A0A0U2V9Q2"/>
<dbReference type="OrthoDB" id="6311651at2"/>
<evidence type="ECO:0000313" key="3">
    <source>
        <dbReference type="Proteomes" id="UP000065261"/>
    </source>
</evidence>
<evidence type="ECO:0000313" key="2">
    <source>
        <dbReference type="EMBL" id="ALS34380.1"/>
    </source>
</evidence>
<dbReference type="PATRIC" id="fig|1315283.4.peg.2968"/>
<reference evidence="2 3" key="1">
    <citation type="submission" date="2015-03" db="EMBL/GenBank/DDBJ databases">
        <authorList>
            <person name="Murphy D."/>
        </authorList>
    </citation>
    <scope>NUCLEOTIDE SEQUENCE [LARGE SCALE GENOMIC DNA]</scope>
    <source>
        <strain evidence="2 3">KMM 520</strain>
    </source>
</reference>
<dbReference type="Proteomes" id="UP000065261">
    <property type="component" value="Chromosome I"/>
</dbReference>
<accession>A0A0U2V9Q2</accession>
<dbReference type="GeneID" id="300943116"/>
<name>A0A0U2V9Q2_9GAMM</name>
<dbReference type="RefSeq" id="WP_011329480.1">
    <property type="nucleotide sequence ID" value="NZ_CP011034.1"/>
</dbReference>
<proteinExistence type="predicted"/>
<evidence type="ECO:0000256" key="1">
    <source>
        <dbReference type="SAM" id="SignalP"/>
    </source>
</evidence>
<sequence>MSNIVSRILSNAVLFALFMSVSLTLHASPKNTQLDSSIVTPHFIACDTPDQTNPDIDFDSHAYVISLRVLQPLPKAPYSYYQSTILDKPFSCAHQRGPPSYLI</sequence>
<feature type="signal peptide" evidence="1">
    <location>
        <begin position="1"/>
        <end position="27"/>
    </location>
</feature>
<organism evidence="2">
    <name type="scientific">Pseudoalteromonas translucida KMM 520</name>
    <dbReference type="NCBI Taxonomy" id="1315283"/>
    <lineage>
        <taxon>Bacteria</taxon>
        <taxon>Pseudomonadati</taxon>
        <taxon>Pseudomonadota</taxon>
        <taxon>Gammaproteobacteria</taxon>
        <taxon>Alteromonadales</taxon>
        <taxon>Pseudoalteromonadaceae</taxon>
        <taxon>Pseudoalteromonas</taxon>
    </lineage>
</organism>
<keyword evidence="1" id="KW-0732">Signal</keyword>